<keyword evidence="6" id="KW-0325">Glycoprotein</keyword>
<reference evidence="9 10" key="1">
    <citation type="submission" date="2023-10" db="EMBL/GenBank/DDBJ databases">
        <title>Genomes of two closely related lineages of the louse Polyplax serrata with different host specificities.</title>
        <authorList>
            <person name="Martinu J."/>
            <person name="Tarabai H."/>
            <person name="Stefka J."/>
            <person name="Hypsa V."/>
        </authorList>
    </citation>
    <scope>NUCLEOTIDE SEQUENCE [LARGE SCALE GENOMIC DNA]</scope>
    <source>
        <strain evidence="9">HR10_N</strain>
    </source>
</reference>
<gene>
    <name evidence="9" type="ORF">RUM43_004897</name>
</gene>
<feature type="transmembrane region" description="Helical" evidence="8">
    <location>
        <begin position="165"/>
        <end position="186"/>
    </location>
</feature>
<name>A0AAN8XQR4_POLSC</name>
<feature type="region of interest" description="Disordered" evidence="7">
    <location>
        <begin position="894"/>
        <end position="980"/>
    </location>
</feature>
<feature type="transmembrane region" description="Helical" evidence="8">
    <location>
        <begin position="832"/>
        <end position="851"/>
    </location>
</feature>
<dbReference type="Proteomes" id="UP001372834">
    <property type="component" value="Unassembled WGS sequence"/>
</dbReference>
<comment type="similarity">
    <text evidence="2">Belongs to the prominin family.</text>
</comment>
<dbReference type="PANTHER" id="PTHR22730">
    <property type="entry name" value="PROMININ PROM PROTEIN"/>
    <property type="match status" value="1"/>
</dbReference>
<evidence type="ECO:0000256" key="5">
    <source>
        <dbReference type="ARBA" id="ARBA00023136"/>
    </source>
</evidence>
<evidence type="ECO:0000313" key="10">
    <source>
        <dbReference type="Proteomes" id="UP001372834"/>
    </source>
</evidence>
<dbReference type="Pfam" id="PF05478">
    <property type="entry name" value="Prominin"/>
    <property type="match status" value="1"/>
</dbReference>
<dbReference type="InterPro" id="IPR008795">
    <property type="entry name" value="Prominin"/>
</dbReference>
<accession>A0AAN8XQR4</accession>
<feature type="transmembrane region" description="Helical" evidence="8">
    <location>
        <begin position="114"/>
        <end position="144"/>
    </location>
</feature>
<evidence type="ECO:0008006" key="11">
    <source>
        <dbReference type="Google" id="ProtNLM"/>
    </source>
</evidence>
<sequence length="980" mass="111042">MLRQGHYWNRKGGIYRSDYRTHYQVHEIINYLKIHNEDRLLLIRKAKLNTIGLKTPFCTPQWQHPFKPPNNVTEILRKKVLWAQERWNSLLVNSAGTLTVGDVEEHWQEWLLHYLPITVIAAIGLAFAVLMPIVGLFFCCCRCGGKCGAQPKHEKQHDSCKRTTLAIFLCAVCVIILFGVVCAFVTNEHMKEGIEELPKNMTTNLKDVELYLDNTEIETNHLLKTNFNELKLHWNIQIKDAGEIVKNQLAVVSHAVALTNLTNIVSGMEVIKQDLAAIQRATGHLQELASTLGDYLDVTRDELLKELYNCRDIPACRELLNHHQVAELKVVENFNGLPDVTHTFATISRLLGDQNSFDSIQRKVLEGQRNFNNIKYDISESLQTVVPEVDNAFKTIEKELATTSDKIKESLQAARELVGQSSTSLDTVNTFINDYAIYRYYLGLAVSGILLLILFCLTFGLLFGLCGKRPEQMYHDDGDCCNTTAGGRFLMLSVWLIFLLSTVLMIVCLAHFLVGMGADIFVCQPLKNPTNNKVFGLVDELIYLGNLNNQQKQDGNDLKLSEVLTSFHKNETIYKALKLKNLVDIDSVTKSIMDLLNDLKNLPRPNQFTNNIKLRTDQLELLTPDARAKLRELADSPLNDINFDKYTQLLNVQITNINLTQLSTQLRTNAQKIPDHATSGFDLTKVKKLLRAKARFLELLQRDSVAQIKQEIMILKSNVTTLKEHLKFNHTSLKDALESLISEVNRAQVYLRKNGTTELKAVSIALLCNSKVLKDQLLDDFITQIVTNLEEYLNRVANKTKNNIGKSGPLSNVYNATVASACNRVMDPFNGFWVSVGWSVILFIPVIILSVKLSKLYTKSEAYGPPGMYGESEYLYDAYADRDNMPLAMTQVDKKKKNHHKNYQDNFENGGNSSYLQDYSEHLGRTDRASASNQTRYNDMAPKHWGDFPSARGASGGPPRYHHPSSTEYERPPPYYYPGP</sequence>
<evidence type="ECO:0000256" key="4">
    <source>
        <dbReference type="ARBA" id="ARBA00022989"/>
    </source>
</evidence>
<evidence type="ECO:0000256" key="2">
    <source>
        <dbReference type="ARBA" id="ARBA00006058"/>
    </source>
</evidence>
<comment type="subcellular location">
    <subcellularLocation>
        <location evidence="1">Membrane</location>
        <topology evidence="1">Multi-pass membrane protein</topology>
    </subcellularLocation>
</comment>
<organism evidence="9 10">
    <name type="scientific">Polyplax serrata</name>
    <name type="common">Common mouse louse</name>
    <dbReference type="NCBI Taxonomy" id="468196"/>
    <lineage>
        <taxon>Eukaryota</taxon>
        <taxon>Metazoa</taxon>
        <taxon>Ecdysozoa</taxon>
        <taxon>Arthropoda</taxon>
        <taxon>Hexapoda</taxon>
        <taxon>Insecta</taxon>
        <taxon>Pterygota</taxon>
        <taxon>Neoptera</taxon>
        <taxon>Paraneoptera</taxon>
        <taxon>Psocodea</taxon>
        <taxon>Troctomorpha</taxon>
        <taxon>Phthiraptera</taxon>
        <taxon>Anoplura</taxon>
        <taxon>Polyplacidae</taxon>
        <taxon>Polyplax</taxon>
    </lineage>
</organism>
<comment type="caution">
    <text evidence="9">The sequence shown here is derived from an EMBL/GenBank/DDBJ whole genome shotgun (WGS) entry which is preliminary data.</text>
</comment>
<dbReference type="PANTHER" id="PTHR22730:SF1">
    <property type="entry name" value="PROMININ-LIKE PROTEIN"/>
    <property type="match status" value="1"/>
</dbReference>
<evidence type="ECO:0000256" key="8">
    <source>
        <dbReference type="SAM" id="Phobius"/>
    </source>
</evidence>
<dbReference type="AlphaFoldDB" id="A0AAN8XQR4"/>
<evidence type="ECO:0000313" key="9">
    <source>
        <dbReference type="EMBL" id="KAK6643392.1"/>
    </source>
</evidence>
<keyword evidence="4 8" id="KW-1133">Transmembrane helix</keyword>
<feature type="compositionally biased region" description="Polar residues" evidence="7">
    <location>
        <begin position="904"/>
        <end position="917"/>
    </location>
</feature>
<evidence type="ECO:0000256" key="3">
    <source>
        <dbReference type="ARBA" id="ARBA00022692"/>
    </source>
</evidence>
<feature type="transmembrane region" description="Helical" evidence="8">
    <location>
        <begin position="492"/>
        <end position="514"/>
    </location>
</feature>
<feature type="compositionally biased region" description="Basic and acidic residues" evidence="7">
    <location>
        <begin position="919"/>
        <end position="928"/>
    </location>
</feature>
<feature type="transmembrane region" description="Helical" evidence="8">
    <location>
        <begin position="440"/>
        <end position="465"/>
    </location>
</feature>
<dbReference type="EMBL" id="JAWJWE010000002">
    <property type="protein sequence ID" value="KAK6643392.1"/>
    <property type="molecule type" value="Genomic_DNA"/>
</dbReference>
<evidence type="ECO:0000256" key="7">
    <source>
        <dbReference type="SAM" id="MobiDB-lite"/>
    </source>
</evidence>
<dbReference type="GO" id="GO:0016020">
    <property type="term" value="C:membrane"/>
    <property type="evidence" value="ECO:0007669"/>
    <property type="project" value="UniProtKB-SubCell"/>
</dbReference>
<proteinExistence type="inferred from homology"/>
<keyword evidence="3 8" id="KW-0812">Transmembrane</keyword>
<evidence type="ECO:0000256" key="6">
    <source>
        <dbReference type="ARBA" id="ARBA00023180"/>
    </source>
</evidence>
<protein>
    <recommendedName>
        <fullName evidence="11">Prominin-like protein</fullName>
    </recommendedName>
</protein>
<evidence type="ECO:0000256" key="1">
    <source>
        <dbReference type="ARBA" id="ARBA00004141"/>
    </source>
</evidence>
<keyword evidence="5 8" id="KW-0472">Membrane</keyword>